<dbReference type="InterPro" id="IPR010359">
    <property type="entry name" value="IrrE_HExxH"/>
</dbReference>
<reference evidence="2 3" key="1">
    <citation type="journal article" date="2013" name="Appl. Environ. Microbiol.">
        <title>The Carbohydrate Metabolism Signature of Lactococcus lactis Strain A12 Reveals Its Sourdough Ecosystem Origin.</title>
        <authorList>
            <person name="Passerini D."/>
            <person name="Coddeville M."/>
            <person name="Le Bourgeois P."/>
            <person name="Loubiere P."/>
            <person name="Ritzenthaler P."/>
            <person name="Fontagne-Faucher C."/>
            <person name="Daveran-Mingot M.L."/>
            <person name="Cocaign-Bousquet M."/>
        </authorList>
    </citation>
    <scope>NUCLEOTIDE SEQUENCE [LARGE SCALE GENOMIC DNA]</scope>
    <source>
        <strain evidence="2 3">A12</strain>
    </source>
</reference>
<sequence length="624" mass="71218">MVQQRSFKNYVNTHQFNKISDAVENFVPNNIGELNLWTKSNIIDIDNLDEERVFFDEMKIEFVFVNGDALTNDIEFDVVVSGEVYFTEAGRHDDDYDSCTNWFRLNCTATINGGLSNFTIHSVEPYDKKKNRFERKLSDSLVPIISSDDYEYEAQQFLNLYFPDALIVPQMIDPRLIAEKMGLTIVYKEITEDMSVFGQIFFHDTVVDGELIKAKTILVDDRIALVRGLGALNNTILHECFHWHKHRLAFELVRLYNPVLSKIDTTIEEFSEINETSMSPTDWMELQAQSLTPKILMPRKMFKQEAELKMRELAAESGDSLGYIKGTIEHLATYFGVSKQSAKIRMVELGYEEAIGALNFIDKQYVPAHIWKRGAISSNQTYSIGLVDATIQMLVNPVLQQNPTSYIYVESHICLNLPEYVERDIFGKIGLTEYARHHMNECCLSFTLSLKHDSKDEDYVFRCILNRDENSSLTFNVAFSADANLDVIEQSQQMKKDQKGLKQVLNEIAPLSFGDAFKVLMKYPPKTTVEQLAESSGLSDKTIQRMRNGEAVVIQSIVAMCIGLHLHPDISTEMLQKLGYTLGPAVEIHMIYKTLLCNCNTMTIEECNELLTNADFEPLTKAEV</sequence>
<proteinExistence type="predicted"/>
<gene>
    <name evidence="2" type="primary">CcelDRAFT_2778</name>
    <name evidence="2" type="ORF">O9U_10095</name>
</gene>
<accession>S6FSN2</accession>
<dbReference type="AlphaFoldDB" id="S6FSN2"/>
<feature type="domain" description="IrrE N-terminal-like" evidence="1">
    <location>
        <begin position="270"/>
        <end position="346"/>
    </location>
</feature>
<dbReference type="RefSeq" id="WP_021722287.1">
    <property type="nucleotide sequence ID" value="NZ_CBLU010000006.1"/>
</dbReference>
<protein>
    <recommendedName>
        <fullName evidence="1">IrrE N-terminal-like domain-containing protein</fullName>
    </recommendedName>
</protein>
<comment type="caution">
    <text evidence="2">The sequence shown here is derived from an EMBL/GenBank/DDBJ whole genome shotgun (WGS) entry which is preliminary data.</text>
</comment>
<evidence type="ECO:0000313" key="2">
    <source>
        <dbReference type="EMBL" id="CDG04227.1"/>
    </source>
</evidence>
<name>S6FSN2_LACLL</name>
<evidence type="ECO:0000259" key="1">
    <source>
        <dbReference type="Pfam" id="PF06114"/>
    </source>
</evidence>
<dbReference type="Pfam" id="PF06114">
    <property type="entry name" value="Peptidase_M78"/>
    <property type="match status" value="1"/>
</dbReference>
<evidence type="ECO:0000313" key="3">
    <source>
        <dbReference type="Proteomes" id="UP000015361"/>
    </source>
</evidence>
<dbReference type="EMBL" id="CBLU010000006">
    <property type="protein sequence ID" value="CDG04227.1"/>
    <property type="molecule type" value="Genomic_DNA"/>
</dbReference>
<dbReference type="Proteomes" id="UP000015361">
    <property type="component" value="Unassembled WGS sequence"/>
</dbReference>
<organism evidence="2 3">
    <name type="scientific">Lactococcus lactis subsp. lactis A12</name>
    <dbReference type="NCBI Taxonomy" id="1137134"/>
    <lineage>
        <taxon>Bacteria</taxon>
        <taxon>Bacillati</taxon>
        <taxon>Bacillota</taxon>
        <taxon>Bacilli</taxon>
        <taxon>Lactobacillales</taxon>
        <taxon>Streptococcaceae</taxon>
        <taxon>Lactococcus</taxon>
    </lineage>
</organism>